<gene>
    <name evidence="1" type="ORF">CHS0354_021880</name>
</gene>
<proteinExistence type="predicted"/>
<reference evidence="1" key="3">
    <citation type="submission" date="2023-05" db="EMBL/GenBank/DDBJ databases">
        <authorList>
            <person name="Smith C.H."/>
        </authorList>
    </citation>
    <scope>NUCLEOTIDE SEQUENCE</scope>
    <source>
        <strain evidence="1">CHS0354</strain>
        <tissue evidence="1">Mantle</tissue>
    </source>
</reference>
<reference evidence="1" key="2">
    <citation type="journal article" date="2021" name="Genome Biol. Evol.">
        <title>Developing a high-quality reference genome for a parasitic bivalve with doubly uniparental inheritance (Bivalvia: Unionida).</title>
        <authorList>
            <person name="Smith C.H."/>
        </authorList>
    </citation>
    <scope>NUCLEOTIDE SEQUENCE</scope>
    <source>
        <strain evidence="1">CHS0354</strain>
        <tissue evidence="1">Mantle</tissue>
    </source>
</reference>
<accession>A0AAE0WEV5</accession>
<comment type="caution">
    <text evidence="1">The sequence shown here is derived from an EMBL/GenBank/DDBJ whole genome shotgun (WGS) entry which is preliminary data.</text>
</comment>
<keyword evidence="2" id="KW-1185">Reference proteome</keyword>
<name>A0AAE0WEV5_9BIVA</name>
<dbReference type="EMBL" id="JAEAOA010001331">
    <property type="protein sequence ID" value="KAK3611639.1"/>
    <property type="molecule type" value="Genomic_DNA"/>
</dbReference>
<organism evidence="1 2">
    <name type="scientific">Potamilus streckersoni</name>
    <dbReference type="NCBI Taxonomy" id="2493646"/>
    <lineage>
        <taxon>Eukaryota</taxon>
        <taxon>Metazoa</taxon>
        <taxon>Spiralia</taxon>
        <taxon>Lophotrochozoa</taxon>
        <taxon>Mollusca</taxon>
        <taxon>Bivalvia</taxon>
        <taxon>Autobranchia</taxon>
        <taxon>Heteroconchia</taxon>
        <taxon>Palaeoheterodonta</taxon>
        <taxon>Unionida</taxon>
        <taxon>Unionoidea</taxon>
        <taxon>Unionidae</taxon>
        <taxon>Ambleminae</taxon>
        <taxon>Lampsilini</taxon>
        <taxon>Potamilus</taxon>
    </lineage>
</organism>
<evidence type="ECO:0000313" key="1">
    <source>
        <dbReference type="EMBL" id="KAK3611639.1"/>
    </source>
</evidence>
<dbReference type="AlphaFoldDB" id="A0AAE0WEV5"/>
<dbReference type="Proteomes" id="UP001195483">
    <property type="component" value="Unassembled WGS sequence"/>
</dbReference>
<reference evidence="1" key="1">
    <citation type="journal article" date="2021" name="Genome Biol. Evol.">
        <title>A High-Quality Reference Genome for a Parasitic Bivalve with Doubly Uniparental Inheritance (Bivalvia: Unionida).</title>
        <authorList>
            <person name="Smith C.H."/>
        </authorList>
    </citation>
    <scope>NUCLEOTIDE SEQUENCE</scope>
    <source>
        <strain evidence="1">CHS0354</strain>
    </source>
</reference>
<protein>
    <submittedName>
        <fullName evidence="1">Uncharacterized protein</fullName>
    </submittedName>
</protein>
<sequence length="76" mass="8896">MLKRRAATTSRFSFRLLPVYLYRRLCRSKVPVFSDKKAQTSGHHEQLRGKCYQNSSGKVILMKIKEVNVLKNRGLR</sequence>
<evidence type="ECO:0000313" key="2">
    <source>
        <dbReference type="Proteomes" id="UP001195483"/>
    </source>
</evidence>